<dbReference type="RefSeq" id="XP_002116647.1">
    <property type="nucleotide sequence ID" value="XM_002116611.1"/>
</dbReference>
<evidence type="ECO:0000256" key="3">
    <source>
        <dbReference type="ARBA" id="ARBA00023125"/>
    </source>
</evidence>
<keyword evidence="6" id="KW-0862">Zinc</keyword>
<dbReference type="InterPro" id="IPR036236">
    <property type="entry name" value="Znf_C2H2_sf"/>
</dbReference>
<evidence type="ECO:0000256" key="1">
    <source>
        <dbReference type="ARBA" id="ARBA00004123"/>
    </source>
</evidence>
<dbReference type="GO" id="GO:0035497">
    <property type="term" value="F:cAMP response element binding"/>
    <property type="evidence" value="ECO:0000318"/>
    <property type="project" value="GO_Central"/>
</dbReference>
<dbReference type="SMART" id="SM00355">
    <property type="entry name" value="ZnF_C2H2"/>
    <property type="match status" value="1"/>
</dbReference>
<dbReference type="AlphaFoldDB" id="B3S8S4"/>
<name>B3S8S4_TRIAD</name>
<keyword evidence="6" id="KW-0863">Zinc-finger</keyword>
<dbReference type="GO" id="GO:0005634">
    <property type="term" value="C:nucleus"/>
    <property type="evidence" value="ECO:0007669"/>
    <property type="project" value="UniProtKB-SubCell"/>
</dbReference>
<dbReference type="Gene3D" id="1.20.5.170">
    <property type="match status" value="1"/>
</dbReference>
<evidence type="ECO:0000313" key="11">
    <source>
        <dbReference type="EMBL" id="EDV21003.1"/>
    </source>
</evidence>
<dbReference type="CTD" id="6757794"/>
<dbReference type="InterPro" id="IPR046347">
    <property type="entry name" value="bZIP_sf"/>
</dbReference>
<evidence type="ECO:0000256" key="4">
    <source>
        <dbReference type="ARBA" id="ARBA00023163"/>
    </source>
</evidence>
<dbReference type="Pfam" id="PF00170">
    <property type="entry name" value="bZIP_1"/>
    <property type="match status" value="1"/>
</dbReference>
<keyword evidence="2" id="KW-0805">Transcription regulation</keyword>
<proteinExistence type="predicted"/>
<evidence type="ECO:0000256" key="7">
    <source>
        <dbReference type="SAM" id="Coils"/>
    </source>
</evidence>
<evidence type="ECO:0000256" key="5">
    <source>
        <dbReference type="ARBA" id="ARBA00023242"/>
    </source>
</evidence>
<evidence type="ECO:0000259" key="9">
    <source>
        <dbReference type="PROSITE" id="PS50157"/>
    </source>
</evidence>
<evidence type="ECO:0000256" key="6">
    <source>
        <dbReference type="PROSITE-ProRule" id="PRU00042"/>
    </source>
</evidence>
<feature type="compositionally biased region" description="Basic and acidic residues" evidence="8">
    <location>
        <begin position="288"/>
        <end position="299"/>
    </location>
</feature>
<sequence>MSEVDDKPFQCPIEGCKESFTNMDHLEVHQKRHTSNLKIQCANRASSDTPASALPDQTPTPSRFLRAFEEAGLEDALQNPFEATFAKAAVDRADPSAAIASGVLATMKLRDSSQHDVAAALTSLSQQPSPVPISPTSIATLLPSKSTIKPVIESIGNTTSASTATVVANPIATTATQQSISHSIPTITKTVTAQLSQQPVNNGALNSITVVSAKERLQHSLRVKAIKTSASTASSKTPQVTKTKTLDIVNKVTKAPTAVVKAVSTNDTPVRKSEAVTNGPHRTKRARRSQEDLDPEEKRQRFLERNRAAATRCREKKKTWISGLDKKVKELSDKNSSLQAEAAKLRSEVAHLKSLLIAYQNGSIAPRKEHLSDSVSDAETVASSVLTHLAMAPSTDITSNGGAKITASTVVLDN</sequence>
<dbReference type="GO" id="GO:0000981">
    <property type="term" value="F:DNA-binding transcription factor activity, RNA polymerase II-specific"/>
    <property type="evidence" value="ECO:0000318"/>
    <property type="project" value="GO_Central"/>
</dbReference>
<protein>
    <recommendedName>
        <fullName evidence="13">Cyclic AMP-dependent transcription factor ATF-2</fullName>
    </recommendedName>
</protein>
<keyword evidence="4" id="KW-0804">Transcription</keyword>
<keyword evidence="12" id="KW-1185">Reference proteome</keyword>
<dbReference type="KEGG" id="tad:TRIADDRAFT_60644"/>
<feature type="region of interest" description="Disordered" evidence="8">
    <location>
        <begin position="267"/>
        <end position="299"/>
    </location>
</feature>
<dbReference type="OrthoDB" id="295274at2759"/>
<dbReference type="FunCoup" id="B3S8S4">
    <property type="interactions" value="2191"/>
</dbReference>
<dbReference type="STRING" id="10228.B3S8S4"/>
<evidence type="ECO:0000313" key="12">
    <source>
        <dbReference type="Proteomes" id="UP000009022"/>
    </source>
</evidence>
<feature type="domain" description="BZIP" evidence="10">
    <location>
        <begin position="296"/>
        <end position="359"/>
    </location>
</feature>
<dbReference type="Proteomes" id="UP000009022">
    <property type="component" value="Unassembled WGS sequence"/>
</dbReference>
<dbReference type="GO" id="GO:0006357">
    <property type="term" value="P:regulation of transcription by RNA polymerase II"/>
    <property type="evidence" value="ECO:0000318"/>
    <property type="project" value="GO_Central"/>
</dbReference>
<feature type="coiled-coil region" evidence="7">
    <location>
        <begin position="321"/>
        <end position="355"/>
    </location>
</feature>
<dbReference type="PROSITE" id="PS00036">
    <property type="entry name" value="BZIP_BASIC"/>
    <property type="match status" value="1"/>
</dbReference>
<dbReference type="EMBL" id="DS985256">
    <property type="protein sequence ID" value="EDV21003.1"/>
    <property type="molecule type" value="Genomic_DNA"/>
</dbReference>
<evidence type="ECO:0000256" key="2">
    <source>
        <dbReference type="ARBA" id="ARBA00023015"/>
    </source>
</evidence>
<keyword evidence="6" id="KW-0479">Metal-binding</keyword>
<evidence type="ECO:0000259" key="10">
    <source>
        <dbReference type="PROSITE" id="PS50217"/>
    </source>
</evidence>
<dbReference type="HOGENOM" id="CLU_664534_0_0_1"/>
<dbReference type="PROSITE" id="PS50157">
    <property type="entry name" value="ZINC_FINGER_C2H2_2"/>
    <property type="match status" value="1"/>
</dbReference>
<dbReference type="CDD" id="cd14687">
    <property type="entry name" value="bZIP_ATF2"/>
    <property type="match status" value="1"/>
</dbReference>
<dbReference type="GO" id="GO:0008270">
    <property type="term" value="F:zinc ion binding"/>
    <property type="evidence" value="ECO:0007669"/>
    <property type="project" value="UniProtKB-KW"/>
</dbReference>
<keyword evidence="3" id="KW-0238">DNA-binding</keyword>
<dbReference type="GeneID" id="6757794"/>
<dbReference type="Gene3D" id="3.30.160.60">
    <property type="entry name" value="Classic Zinc Finger"/>
    <property type="match status" value="1"/>
</dbReference>
<dbReference type="SUPFAM" id="SSF57959">
    <property type="entry name" value="Leucine zipper domain"/>
    <property type="match status" value="1"/>
</dbReference>
<dbReference type="PROSITE" id="PS00028">
    <property type="entry name" value="ZINC_FINGER_C2H2_1"/>
    <property type="match status" value="1"/>
</dbReference>
<reference evidence="11 12" key="1">
    <citation type="journal article" date="2008" name="Nature">
        <title>The Trichoplax genome and the nature of placozoans.</title>
        <authorList>
            <person name="Srivastava M."/>
            <person name="Begovic E."/>
            <person name="Chapman J."/>
            <person name="Putnam N.H."/>
            <person name="Hellsten U."/>
            <person name="Kawashima T."/>
            <person name="Kuo A."/>
            <person name="Mitros T."/>
            <person name="Salamov A."/>
            <person name="Carpenter M.L."/>
            <person name="Signorovitch A.Y."/>
            <person name="Moreno M.A."/>
            <person name="Kamm K."/>
            <person name="Grimwood J."/>
            <person name="Schmutz J."/>
            <person name="Shapiro H."/>
            <person name="Grigoriev I.V."/>
            <person name="Buss L.W."/>
            <person name="Schierwater B."/>
            <person name="Dellaporta S.L."/>
            <person name="Rokhsar D.S."/>
        </authorList>
    </citation>
    <scope>NUCLEOTIDE SEQUENCE [LARGE SCALE GENOMIC DNA]</scope>
    <source>
        <strain evidence="11 12">Grell-BS-1999</strain>
    </source>
</reference>
<dbReference type="PhylomeDB" id="B3S8S4"/>
<dbReference type="eggNOG" id="KOG1414">
    <property type="taxonomic scope" value="Eukaryota"/>
</dbReference>
<dbReference type="InterPro" id="IPR013087">
    <property type="entry name" value="Znf_C2H2_type"/>
</dbReference>
<dbReference type="PANTHER" id="PTHR19304">
    <property type="entry name" value="CYCLIC-AMP RESPONSE ELEMENT BINDING PROTEIN"/>
    <property type="match status" value="1"/>
</dbReference>
<dbReference type="InParanoid" id="B3S8S4"/>
<dbReference type="InterPro" id="IPR051027">
    <property type="entry name" value="bZIP_transcription_factors"/>
</dbReference>
<organism evidence="11 12">
    <name type="scientific">Trichoplax adhaerens</name>
    <name type="common">Trichoplax reptans</name>
    <dbReference type="NCBI Taxonomy" id="10228"/>
    <lineage>
        <taxon>Eukaryota</taxon>
        <taxon>Metazoa</taxon>
        <taxon>Placozoa</taxon>
        <taxon>Uniplacotomia</taxon>
        <taxon>Trichoplacea</taxon>
        <taxon>Trichoplacidae</taxon>
        <taxon>Trichoplax</taxon>
    </lineage>
</organism>
<dbReference type="SMART" id="SM00338">
    <property type="entry name" value="BRLZ"/>
    <property type="match status" value="1"/>
</dbReference>
<keyword evidence="7" id="KW-0175">Coiled coil</keyword>
<comment type="subcellular location">
    <subcellularLocation>
        <location evidence="1">Nucleus</location>
    </subcellularLocation>
</comment>
<feature type="domain" description="C2H2-type" evidence="9">
    <location>
        <begin position="9"/>
        <end position="38"/>
    </location>
</feature>
<dbReference type="FunFam" id="1.20.5.170:FF:000010">
    <property type="entry name" value="Cyclic AMP-dependent transcription factor ATF-2"/>
    <property type="match status" value="1"/>
</dbReference>
<dbReference type="SUPFAM" id="SSF57667">
    <property type="entry name" value="beta-beta-alpha zinc fingers"/>
    <property type="match status" value="1"/>
</dbReference>
<dbReference type="InterPro" id="IPR004827">
    <property type="entry name" value="bZIP"/>
</dbReference>
<gene>
    <name evidence="11" type="ORF">TRIADDRAFT_60644</name>
</gene>
<dbReference type="OMA" id="YQTADKD"/>
<evidence type="ECO:0008006" key="13">
    <source>
        <dbReference type="Google" id="ProtNLM"/>
    </source>
</evidence>
<accession>B3S8S4</accession>
<keyword evidence="5" id="KW-0539">Nucleus</keyword>
<dbReference type="PROSITE" id="PS50217">
    <property type="entry name" value="BZIP"/>
    <property type="match status" value="1"/>
</dbReference>
<evidence type="ECO:0000256" key="8">
    <source>
        <dbReference type="SAM" id="MobiDB-lite"/>
    </source>
</evidence>